<dbReference type="PANTHER" id="PTHR22847:SF637">
    <property type="entry name" value="WD REPEAT DOMAIN 5B"/>
    <property type="match status" value="1"/>
</dbReference>
<dbReference type="GO" id="GO:0003824">
    <property type="term" value="F:catalytic activity"/>
    <property type="evidence" value="ECO:0007669"/>
    <property type="project" value="InterPro"/>
</dbReference>
<dbReference type="InterPro" id="IPR035994">
    <property type="entry name" value="Nucleoside_phosphorylase_sf"/>
</dbReference>
<comment type="caution">
    <text evidence="10">The sequence shown here is derived from an EMBL/GenBank/DDBJ whole genome shotgun (WGS) entry which is preliminary data.</text>
</comment>
<dbReference type="InterPro" id="IPR020472">
    <property type="entry name" value="WD40_PAC1"/>
</dbReference>
<dbReference type="InterPro" id="IPR000845">
    <property type="entry name" value="Nucleoside_phosphorylase_d"/>
</dbReference>
<dbReference type="PRINTS" id="PR00320">
    <property type="entry name" value="GPROTEINBRPT"/>
</dbReference>
<evidence type="ECO:0000256" key="6">
    <source>
        <dbReference type="ARBA" id="ARBA00043913"/>
    </source>
</evidence>
<feature type="repeat" description="WD" evidence="7">
    <location>
        <begin position="1233"/>
        <end position="1274"/>
    </location>
</feature>
<evidence type="ECO:0000256" key="5">
    <source>
        <dbReference type="ARBA" id="ARBA00039789"/>
    </source>
</evidence>
<dbReference type="Pfam" id="PF24883">
    <property type="entry name" value="NPHP3_N"/>
    <property type="match status" value="1"/>
</dbReference>
<dbReference type="GO" id="GO:0009116">
    <property type="term" value="P:nucleoside metabolic process"/>
    <property type="evidence" value="ECO:0007669"/>
    <property type="project" value="InterPro"/>
</dbReference>
<dbReference type="Gene3D" id="2.130.10.10">
    <property type="entry name" value="YVTN repeat-like/Quinoprotein amine dehydrogenase"/>
    <property type="match status" value="3"/>
</dbReference>
<feature type="repeat" description="WD" evidence="7">
    <location>
        <begin position="1191"/>
        <end position="1232"/>
    </location>
</feature>
<name>A0AAD9E6L7_9PEZI</name>
<feature type="repeat" description="WD" evidence="7">
    <location>
        <begin position="1149"/>
        <end position="1190"/>
    </location>
</feature>
<dbReference type="PROSITE" id="PS00678">
    <property type="entry name" value="WD_REPEATS_1"/>
    <property type="match status" value="2"/>
</dbReference>
<dbReference type="SUPFAM" id="SSF52540">
    <property type="entry name" value="P-loop containing nucleoside triphosphate hydrolases"/>
    <property type="match status" value="1"/>
</dbReference>
<dbReference type="InterPro" id="IPR019775">
    <property type="entry name" value="WD40_repeat_CS"/>
</dbReference>
<keyword evidence="3" id="KW-0175">Coiled coil</keyword>
<dbReference type="FunFam" id="2.130.10.10:FF:000228">
    <property type="entry name" value="COMPASS-like H3K4 histone methylase component WDR5A"/>
    <property type="match status" value="1"/>
</dbReference>
<keyword evidence="11" id="KW-1185">Reference proteome</keyword>
<comment type="similarity">
    <text evidence="4">Belongs to the WD repeat MDV1/CAF4 family.</text>
</comment>
<feature type="repeat" description="WD" evidence="7">
    <location>
        <begin position="981"/>
        <end position="1022"/>
    </location>
</feature>
<dbReference type="SUPFAM" id="SSF50978">
    <property type="entry name" value="WD40 repeat-like"/>
    <property type="match status" value="1"/>
</dbReference>
<reference evidence="10" key="1">
    <citation type="submission" date="2023-01" db="EMBL/GenBank/DDBJ databases">
        <title>Colletotrichum chrysophilum M932 genome sequence.</title>
        <authorList>
            <person name="Baroncelli R."/>
        </authorList>
    </citation>
    <scope>NUCLEOTIDE SEQUENCE</scope>
    <source>
        <strain evidence="10">M932</strain>
    </source>
</reference>
<evidence type="ECO:0000256" key="7">
    <source>
        <dbReference type="PROSITE-ProRule" id="PRU00221"/>
    </source>
</evidence>
<dbReference type="PANTHER" id="PTHR22847">
    <property type="entry name" value="WD40 REPEAT PROTEIN"/>
    <property type="match status" value="1"/>
</dbReference>
<gene>
    <name evidence="10" type="ORF">CCHR01_17739</name>
</gene>
<dbReference type="InterPro" id="IPR015943">
    <property type="entry name" value="WD40/YVTN_repeat-like_dom_sf"/>
</dbReference>
<feature type="repeat" description="WD" evidence="7">
    <location>
        <begin position="1107"/>
        <end position="1148"/>
    </location>
</feature>
<dbReference type="Pfam" id="PF00400">
    <property type="entry name" value="WD40"/>
    <property type="match status" value="9"/>
</dbReference>
<comment type="function">
    <text evidence="6">Involved in mitochondrial fission. Acts as an adapter protein required to form mitochondrial fission complexes. Formation of these complexes is required to promote constriction and fission of the mitochondrial compartment at a late step in mitochondrial division.</text>
</comment>
<keyword evidence="1 7" id="KW-0853">WD repeat</keyword>
<dbReference type="Gene3D" id="3.40.50.1580">
    <property type="entry name" value="Nucleoside phosphorylase domain"/>
    <property type="match status" value="1"/>
</dbReference>
<dbReference type="PROSITE" id="PS50294">
    <property type="entry name" value="WD_REPEATS_REGION"/>
    <property type="match status" value="9"/>
</dbReference>
<dbReference type="Gene3D" id="3.40.50.300">
    <property type="entry name" value="P-loop containing nucleotide triphosphate hydrolases"/>
    <property type="match status" value="1"/>
</dbReference>
<evidence type="ECO:0000256" key="1">
    <source>
        <dbReference type="ARBA" id="ARBA00022574"/>
    </source>
</evidence>
<accession>A0AAD9E6L7</accession>
<dbReference type="InterPro" id="IPR027417">
    <property type="entry name" value="P-loop_NTPase"/>
</dbReference>
<dbReference type="SUPFAM" id="SSF50965">
    <property type="entry name" value="Galactose oxidase, central domain"/>
    <property type="match status" value="1"/>
</dbReference>
<protein>
    <recommendedName>
        <fullName evidence="5">Mitochondrial division protein 1</fullName>
    </recommendedName>
</protein>
<dbReference type="PROSITE" id="PS50082">
    <property type="entry name" value="WD_REPEATS_2"/>
    <property type="match status" value="9"/>
</dbReference>
<dbReference type="SUPFAM" id="SSF53167">
    <property type="entry name" value="Purine and uridine phosphorylases"/>
    <property type="match status" value="1"/>
</dbReference>
<dbReference type="CDD" id="cd00200">
    <property type="entry name" value="WD40"/>
    <property type="match status" value="1"/>
</dbReference>
<evidence type="ECO:0000256" key="3">
    <source>
        <dbReference type="ARBA" id="ARBA00023054"/>
    </source>
</evidence>
<dbReference type="EMBL" id="JAQOWY010000647">
    <property type="protein sequence ID" value="KAK1839639.1"/>
    <property type="molecule type" value="Genomic_DNA"/>
</dbReference>
<evidence type="ECO:0000259" key="9">
    <source>
        <dbReference type="Pfam" id="PF24883"/>
    </source>
</evidence>
<evidence type="ECO:0000256" key="2">
    <source>
        <dbReference type="ARBA" id="ARBA00022737"/>
    </source>
</evidence>
<dbReference type="SMART" id="SM00320">
    <property type="entry name" value="WD40"/>
    <property type="match status" value="9"/>
</dbReference>
<evidence type="ECO:0000313" key="11">
    <source>
        <dbReference type="Proteomes" id="UP001243330"/>
    </source>
</evidence>
<evidence type="ECO:0000259" key="8">
    <source>
        <dbReference type="Pfam" id="PF01048"/>
    </source>
</evidence>
<proteinExistence type="inferred from homology"/>
<dbReference type="InterPro" id="IPR001680">
    <property type="entry name" value="WD40_rpt"/>
</dbReference>
<evidence type="ECO:0000313" key="10">
    <source>
        <dbReference type="EMBL" id="KAK1839639.1"/>
    </source>
</evidence>
<sequence length="1421" mass="156070">MSRASQKANDCGTACSVCRGECLLHLDRIPFRADMLRHHARALTPNLTMTSELSRGLTWGGGPKRNRSVELRTDVVDSNPHPSKRFRTIDASKNGPAITSDEYTVGWICALPLEMAAAKGMLDQIHPDLPEQDPADHNNYILGHIQGHNVVIACLPAGIYGTTTAATVAKDLLRTFKSIRFGLLVGIGGGAPSRANDIRLGDVVVSQPTGTTGGAIQYDRGKTCERTHIIQRNARDDTDPVIHYGTIASGNQVIKHGKTRDQMAKELGALCFEMEAAGLQDFPCLIVRGICDYSDSHKNKKWQEYAAATAAAFTKELLSVIRPNKVLDEKPIQELVSAISRMLKHRPISLPAVLEARYDSRDYQDSPRCERGTRIRIQETIYSWADDDFGELFFWLVGPAGTGKSTVARTITDSWAEQKRLAAGYFFKRGEKGRNDTSRFFATIAVQLADTIPYFQQHLRRSIDSLGTDDIGERGLETQFDKLILSPLMTLVSVNMSQPPMVIIIDALDECERPEHLSQIIKLLDKLRDIHTIRLRILFTSRSAPEVNAAFEPSINHKSARKFELHREFFEDTKSDIKTFLTVRFAEMKKRRKVQQDPWPDVEDLTLMVQLATTPEPLFIYAATLYRFVSDEKRSSNPKVKLRRWLKQCEEGKSQLHQIYDPILRQILLSNEEADSGQQLQFLGALVLLATPLSAASLTALLGMDIDDVNWWLLELHAVLDIPSESHRPIRLLHKSFSDFLLHPDDTGNSKHSVNKRDTHSMLAAQCIRRMRAGLRRDICDIRRPAVLRNEIDKEAMDTHIPVDLRYACLYWVRHLQQSEGSLGNDVYVFLTTHLLHWLEVLGLLGNARDGVAAIKKLLKMCQDPNAPAELREFITDASNVVASFGSMVEQTPLQIYAALILFCPVASKVRERFWNQRLPNLPRIHGVKSDWDALRQTLEGHTASVNAIAFSPDGQVVASASYDRTVRLWNAGTGALQQTLEGHTASVNAVAFSPDGQVVASASYDKTVRLWDAGTGALQQTLEGHTASVNAVAFSPDGQVVASASYDKTVRLWNAGTGALQQTLEGHTDSVNAVAFSPNGQMVASASDDQTVRLWDAATGAPRQTLKGHTERVTAVAFSPDGQVVASASYDRTVRLWNAGTGALQQTLEGHTAWVNAVAFSPNGQVVASASYGKTVRLWDAATGAPRQTLEGHTDSVNAVAFSPDGQVVASASYDKTVRLWDACTGALQQTLEGHTAWVNAVAFSPNGQVVASASLDSTVRLWDAATGAPRQTLEGHTDSVNAVAFSPDGQVVASASYDKTVRLWDAGTGAPQQTLDGFAHNLAFDPCYRNRLLTAFGAVDVVTGSFTAESYPGGETPSSSAICGLGISPDRIWIMEGKKKIVWLPNEYRPTASAIRGSVMFIGCASGRVMHTSATGQYH</sequence>
<organism evidence="10 11">
    <name type="scientific">Colletotrichum chrysophilum</name>
    <dbReference type="NCBI Taxonomy" id="1836956"/>
    <lineage>
        <taxon>Eukaryota</taxon>
        <taxon>Fungi</taxon>
        <taxon>Dikarya</taxon>
        <taxon>Ascomycota</taxon>
        <taxon>Pezizomycotina</taxon>
        <taxon>Sordariomycetes</taxon>
        <taxon>Hypocreomycetidae</taxon>
        <taxon>Glomerellales</taxon>
        <taxon>Glomerellaceae</taxon>
        <taxon>Colletotrichum</taxon>
        <taxon>Colletotrichum gloeosporioides species complex</taxon>
    </lineage>
</organism>
<feature type="repeat" description="WD" evidence="7">
    <location>
        <begin position="1065"/>
        <end position="1106"/>
    </location>
</feature>
<dbReference type="InterPro" id="IPR011043">
    <property type="entry name" value="Gal_Oxase/kelch_b-propeller"/>
</dbReference>
<feature type="domain" description="Nucleoside phosphorylase" evidence="8">
    <location>
        <begin position="105"/>
        <end position="318"/>
    </location>
</feature>
<feature type="repeat" description="WD" evidence="7">
    <location>
        <begin position="939"/>
        <end position="980"/>
    </location>
</feature>
<feature type="domain" description="Nephrocystin 3-like N-terminal" evidence="9">
    <location>
        <begin position="378"/>
        <end position="542"/>
    </location>
</feature>
<dbReference type="Proteomes" id="UP001243330">
    <property type="component" value="Unassembled WGS sequence"/>
</dbReference>
<dbReference type="Pfam" id="PF01048">
    <property type="entry name" value="PNP_UDP_1"/>
    <property type="match status" value="1"/>
</dbReference>
<feature type="repeat" description="WD" evidence="7">
    <location>
        <begin position="1023"/>
        <end position="1064"/>
    </location>
</feature>
<dbReference type="InterPro" id="IPR036322">
    <property type="entry name" value="WD40_repeat_dom_sf"/>
</dbReference>
<feature type="repeat" description="WD" evidence="7">
    <location>
        <begin position="1275"/>
        <end position="1316"/>
    </location>
</feature>
<dbReference type="GO" id="GO:0035097">
    <property type="term" value="C:histone methyltransferase complex"/>
    <property type="evidence" value="ECO:0007669"/>
    <property type="project" value="UniProtKB-ARBA"/>
</dbReference>
<evidence type="ECO:0000256" key="4">
    <source>
        <dbReference type="ARBA" id="ARBA00038415"/>
    </source>
</evidence>
<dbReference type="InterPro" id="IPR056884">
    <property type="entry name" value="NPHP3-like_N"/>
</dbReference>
<keyword evidence="2" id="KW-0677">Repeat</keyword>